<evidence type="ECO:0000256" key="4">
    <source>
        <dbReference type="ARBA" id="ARBA00022691"/>
    </source>
</evidence>
<dbReference type="Proteomes" id="UP000034406">
    <property type="component" value="Unassembled WGS sequence"/>
</dbReference>
<dbReference type="InterPro" id="IPR033671">
    <property type="entry name" value="TrmH"/>
</dbReference>
<feature type="domain" description="tRNA/rRNA methyltransferase SpoU type" evidence="7">
    <location>
        <begin position="21"/>
        <end position="164"/>
    </location>
</feature>
<protein>
    <submittedName>
        <fullName evidence="8">tRNA guanosine-2'-O-methyltransferase</fullName>
    </submittedName>
</protein>
<dbReference type="CDD" id="cd18092">
    <property type="entry name" value="SpoU-like_TrmH"/>
    <property type="match status" value="1"/>
</dbReference>
<dbReference type="Gene3D" id="3.40.1280.10">
    <property type="match status" value="1"/>
</dbReference>
<gene>
    <name evidence="8" type="ORF">US90_C0004G0020</name>
</gene>
<proteinExistence type="predicted"/>
<keyword evidence="3 8" id="KW-0808">Transferase</keyword>
<reference evidence="8 9" key="1">
    <citation type="journal article" date="2015" name="Nature">
        <title>rRNA introns, odd ribosomes, and small enigmatic genomes across a large radiation of phyla.</title>
        <authorList>
            <person name="Brown C.T."/>
            <person name="Hug L.A."/>
            <person name="Thomas B.C."/>
            <person name="Sharon I."/>
            <person name="Castelle C.J."/>
            <person name="Singh A."/>
            <person name="Wilkins M.J."/>
            <person name="Williams K.H."/>
            <person name="Banfield J.F."/>
        </authorList>
    </citation>
    <scope>NUCLEOTIDE SEQUENCE [LARGE SCALE GENOMIC DNA]</scope>
</reference>
<name>A0A0G0JU72_9BACT</name>
<dbReference type="GO" id="GO:0008173">
    <property type="term" value="F:RNA methyltransferase activity"/>
    <property type="evidence" value="ECO:0007669"/>
    <property type="project" value="InterPro"/>
</dbReference>
<dbReference type="EMBL" id="LBUT01000004">
    <property type="protein sequence ID" value="KKQ71068.1"/>
    <property type="molecule type" value="Genomic_DNA"/>
</dbReference>
<keyword evidence="5" id="KW-0819">tRNA processing</keyword>
<organism evidence="8 9">
    <name type="scientific">Candidatus Shapirobacteria bacterium GW2011_GWE2_38_30</name>
    <dbReference type="NCBI Taxonomy" id="1618490"/>
    <lineage>
        <taxon>Bacteria</taxon>
        <taxon>Candidatus Shapironibacteriota</taxon>
    </lineage>
</organism>
<comment type="caution">
    <text evidence="8">The sequence shown here is derived from an EMBL/GenBank/DDBJ whole genome shotgun (WGS) entry which is preliminary data.</text>
</comment>
<dbReference type="STRING" id="1618490.US90_C0004G0020"/>
<dbReference type="GO" id="GO:0002938">
    <property type="term" value="P:tRNA guanine ribose methylation"/>
    <property type="evidence" value="ECO:0007669"/>
    <property type="project" value="TreeGrafter"/>
</dbReference>
<evidence type="ECO:0000256" key="1">
    <source>
        <dbReference type="ARBA" id="ARBA00022555"/>
    </source>
</evidence>
<keyword evidence="6" id="KW-0694">RNA-binding</keyword>
<evidence type="ECO:0000256" key="3">
    <source>
        <dbReference type="ARBA" id="ARBA00022679"/>
    </source>
</evidence>
<dbReference type="InterPro" id="IPR001537">
    <property type="entry name" value="SpoU_MeTrfase"/>
</dbReference>
<evidence type="ECO:0000313" key="9">
    <source>
        <dbReference type="Proteomes" id="UP000034406"/>
    </source>
</evidence>
<dbReference type="PANTHER" id="PTHR43453">
    <property type="entry name" value="RRNA METHYLASE-LIKE"/>
    <property type="match status" value="1"/>
</dbReference>
<evidence type="ECO:0000259" key="7">
    <source>
        <dbReference type="Pfam" id="PF00588"/>
    </source>
</evidence>
<evidence type="ECO:0000256" key="2">
    <source>
        <dbReference type="ARBA" id="ARBA00022603"/>
    </source>
</evidence>
<dbReference type="SUPFAM" id="SSF75217">
    <property type="entry name" value="alpha/beta knot"/>
    <property type="match status" value="1"/>
</dbReference>
<dbReference type="GO" id="GO:0000049">
    <property type="term" value="F:tRNA binding"/>
    <property type="evidence" value="ECO:0007669"/>
    <property type="project" value="UniProtKB-KW"/>
</dbReference>
<dbReference type="PANTHER" id="PTHR43453:SF1">
    <property type="entry name" value="TRNA_RRNA METHYLTRANSFERASE SPOU TYPE DOMAIN-CONTAINING PROTEIN"/>
    <property type="match status" value="1"/>
</dbReference>
<dbReference type="InterPro" id="IPR029026">
    <property type="entry name" value="tRNA_m1G_MTases_N"/>
</dbReference>
<dbReference type="InterPro" id="IPR029028">
    <property type="entry name" value="Alpha/beta_knot_MTases"/>
</dbReference>
<evidence type="ECO:0000313" key="8">
    <source>
        <dbReference type="EMBL" id="KKQ71068.1"/>
    </source>
</evidence>
<evidence type="ECO:0000256" key="6">
    <source>
        <dbReference type="ARBA" id="ARBA00022884"/>
    </source>
</evidence>
<evidence type="ECO:0000256" key="5">
    <source>
        <dbReference type="ARBA" id="ARBA00022694"/>
    </source>
</evidence>
<accession>A0A0G0JU72</accession>
<keyword evidence="2 8" id="KW-0489">Methyltransferase</keyword>
<dbReference type="Pfam" id="PF00588">
    <property type="entry name" value="SpoU_methylase"/>
    <property type="match status" value="1"/>
</dbReference>
<dbReference type="AlphaFoldDB" id="A0A0G0JU72"/>
<keyword evidence="4" id="KW-0949">S-adenosyl-L-methionine</keyword>
<keyword evidence="1" id="KW-0820">tRNA-binding</keyword>
<sequence length="177" mass="20146">MTNTKREEKIKKVISKRQEGIIVFEDIHDLHNVAASCRSADGFGFQKIYLIFENEKSFNPKKTGKTSSGSANKWLDFKIFKSTKECLEELKKDGFEIWATVLDEKAVKISKADFTKEKIAVMFGNEHRGLSKEAIRGTDKKVYIPMKGMVQSFNLSVSAAIVMYEINRQREAARGVK</sequence>